<feature type="transmembrane region" description="Helical" evidence="1">
    <location>
        <begin position="305"/>
        <end position="324"/>
    </location>
</feature>
<feature type="transmembrane region" description="Helical" evidence="1">
    <location>
        <begin position="118"/>
        <end position="135"/>
    </location>
</feature>
<keyword evidence="1" id="KW-1133">Transmembrane helix</keyword>
<evidence type="ECO:0000313" key="4">
    <source>
        <dbReference type="Proteomes" id="UP001230951"/>
    </source>
</evidence>
<protein>
    <submittedName>
        <fullName evidence="2">Oligosaccharide repeat unit polymerase</fullName>
    </submittedName>
</protein>
<keyword evidence="4" id="KW-1185">Reference proteome</keyword>
<keyword evidence="1" id="KW-0472">Membrane</keyword>
<feature type="transmembrane region" description="Helical" evidence="1">
    <location>
        <begin position="33"/>
        <end position="53"/>
    </location>
</feature>
<sequence>MVILLIAAVYGVGLVDRSGPVFGINPTSQDYELVAIGLISLFAGSLIAANLRFKSDYTLESKPKFGQVLFRGDHRIIVISGLAMTAAVVNYATGGIPVLSNDVDGSRFTGNYGVLGRFWPIILPILQIVVIIAFARLCAGRGSRKWFVLGGLSLVFLFLSGGRSLFIIPLIAVGLLSVDFFRPRFRTILLFAAAGFGVIGAFGYARTLGSNGSQANLAYLGTREQDSWFGALDISLQTGPRVMSAARESIHESFLSGQFFWADLQNFLGFQVMPSDRLVTVLLDRQPDQVGGLPPTLFGGLYLDWGLAGVIVGAVAIGILLEIFRSRGLFRLNLANLVWAYYFSAYILMSVYSYVGAKPNLLFAAVICLFGFDRVKGDFGENTNGLEVSGVSRRR</sequence>
<gene>
    <name evidence="2" type="ORF">J2S90_000592</name>
    <name evidence="3" type="ORF">J2S93_001111</name>
</gene>
<reference evidence="2 4" key="1">
    <citation type="submission" date="2023-07" db="EMBL/GenBank/DDBJ databases">
        <title>Sorghum-associated microbial communities from plants grown in Nebraska, USA.</title>
        <authorList>
            <person name="Schachtman D."/>
        </authorList>
    </citation>
    <scope>NUCLEOTIDE SEQUENCE</scope>
    <source>
        <strain evidence="2">DS1006</strain>
        <strain evidence="3 4">DS1016</strain>
    </source>
</reference>
<accession>A0AAW8D676</accession>
<feature type="transmembrane region" description="Helical" evidence="1">
    <location>
        <begin position="74"/>
        <end position="98"/>
    </location>
</feature>
<dbReference type="Proteomes" id="UP001230951">
    <property type="component" value="Unassembled WGS sequence"/>
</dbReference>
<evidence type="ECO:0000313" key="3">
    <source>
        <dbReference type="EMBL" id="MDQ0179695.1"/>
    </source>
</evidence>
<dbReference type="RefSeq" id="WP_306959103.1">
    <property type="nucleotide sequence ID" value="NZ_JAUSRG010000001.1"/>
</dbReference>
<feature type="transmembrane region" description="Helical" evidence="1">
    <location>
        <begin position="142"/>
        <end position="159"/>
    </location>
</feature>
<evidence type="ECO:0000256" key="1">
    <source>
        <dbReference type="SAM" id="Phobius"/>
    </source>
</evidence>
<proteinExistence type="predicted"/>
<feature type="transmembrane region" description="Helical" evidence="1">
    <location>
        <begin position="165"/>
        <end position="181"/>
    </location>
</feature>
<keyword evidence="1" id="KW-0812">Transmembrane</keyword>
<comment type="caution">
    <text evidence="2">The sequence shown here is derived from an EMBL/GenBank/DDBJ whole genome shotgun (WGS) entry which is preliminary data.</text>
</comment>
<dbReference type="EMBL" id="JAUSTF010000002">
    <property type="protein sequence ID" value="MDQ0179695.1"/>
    <property type="molecule type" value="Genomic_DNA"/>
</dbReference>
<dbReference type="AlphaFoldDB" id="A0AAW8D676"/>
<feature type="transmembrane region" description="Helical" evidence="1">
    <location>
        <begin position="336"/>
        <end position="355"/>
    </location>
</feature>
<evidence type="ECO:0000313" key="5">
    <source>
        <dbReference type="Proteomes" id="UP001242995"/>
    </source>
</evidence>
<dbReference type="Proteomes" id="UP001242995">
    <property type="component" value="Unassembled WGS sequence"/>
</dbReference>
<evidence type="ECO:0000313" key="2">
    <source>
        <dbReference type="EMBL" id="MDP9903652.1"/>
    </source>
</evidence>
<dbReference type="EMBL" id="JAUSRG010000001">
    <property type="protein sequence ID" value="MDP9903652.1"/>
    <property type="molecule type" value="Genomic_DNA"/>
</dbReference>
<name>A0AAW8D676_9MICC</name>
<feature type="transmembrane region" description="Helical" evidence="1">
    <location>
        <begin position="188"/>
        <end position="205"/>
    </location>
</feature>
<organism evidence="2 5">
    <name type="scientific">Arthrobacter bambusae</name>
    <dbReference type="NCBI Taxonomy" id="1338426"/>
    <lineage>
        <taxon>Bacteria</taxon>
        <taxon>Bacillati</taxon>
        <taxon>Actinomycetota</taxon>
        <taxon>Actinomycetes</taxon>
        <taxon>Micrococcales</taxon>
        <taxon>Micrococcaceae</taxon>
        <taxon>Arthrobacter</taxon>
    </lineage>
</organism>